<dbReference type="Proteomes" id="UP001374599">
    <property type="component" value="Unassembled WGS sequence"/>
</dbReference>
<comment type="caution">
    <text evidence="1">The sequence shown here is derived from an EMBL/GenBank/DDBJ whole genome shotgun (WGS) entry which is preliminary data.</text>
</comment>
<keyword evidence="2" id="KW-1185">Reference proteome</keyword>
<sequence length="53" mass="6576">MDDKKEKHIEIINKDNLVYLIGRIENGPKFAETFNFQREEEWIKHKLMMRNKR</sequence>
<reference evidence="1" key="1">
    <citation type="submission" date="2023-09" db="EMBL/GenBank/DDBJ databases">
        <title>Vallitalea sediminicola and Vallitalea maricola sp. nov., anaerobic bacteria isolated from marine sediment.</title>
        <authorList>
            <person name="Hirano S."/>
            <person name="Maeda A."/>
            <person name="Terahara T."/>
            <person name="Mori K."/>
            <person name="Hamada M."/>
            <person name="Matsumoto R."/>
            <person name="Kobayashi T."/>
        </authorList>
    </citation>
    <scope>NUCLEOTIDE SEQUENCE</scope>
    <source>
        <strain evidence="1">AN17-2</strain>
    </source>
</reference>
<evidence type="ECO:0000313" key="1">
    <source>
        <dbReference type="EMBL" id="GMQ64656.1"/>
    </source>
</evidence>
<protein>
    <submittedName>
        <fullName evidence="1">Uncharacterized protein</fullName>
    </submittedName>
</protein>
<proteinExistence type="predicted"/>
<accession>A0ACB5UQA2</accession>
<evidence type="ECO:0000313" key="2">
    <source>
        <dbReference type="Proteomes" id="UP001374599"/>
    </source>
</evidence>
<organism evidence="1 2">
    <name type="scientific">Vallitalea maricola</name>
    <dbReference type="NCBI Taxonomy" id="3074433"/>
    <lineage>
        <taxon>Bacteria</taxon>
        <taxon>Bacillati</taxon>
        <taxon>Bacillota</taxon>
        <taxon>Clostridia</taxon>
        <taxon>Lachnospirales</taxon>
        <taxon>Vallitaleaceae</taxon>
        <taxon>Vallitalea</taxon>
    </lineage>
</organism>
<name>A0ACB5UQA2_9FIRM</name>
<gene>
    <name evidence="1" type="ORF">AN2V17_38940</name>
</gene>
<dbReference type="EMBL" id="BTPU01000076">
    <property type="protein sequence ID" value="GMQ64656.1"/>
    <property type="molecule type" value="Genomic_DNA"/>
</dbReference>